<evidence type="ECO:0000256" key="1">
    <source>
        <dbReference type="ARBA" id="ARBA00006484"/>
    </source>
</evidence>
<gene>
    <name evidence="4" type="ORF">GOB84_07140</name>
</gene>
<dbReference type="PANTHER" id="PTHR44196">
    <property type="entry name" value="DEHYDROGENASE/REDUCTASE SDR FAMILY MEMBER 7B"/>
    <property type="match status" value="1"/>
</dbReference>
<dbReference type="EMBL" id="WOSW01000009">
    <property type="protein sequence ID" value="NHO32341.1"/>
    <property type="molecule type" value="Genomic_DNA"/>
</dbReference>
<protein>
    <submittedName>
        <fullName evidence="4">SDR family NAD(P)-dependent oxidoreductase</fullName>
    </submittedName>
</protein>
<dbReference type="Gene3D" id="3.40.50.720">
    <property type="entry name" value="NAD(P)-binding Rossmann-like Domain"/>
    <property type="match status" value="1"/>
</dbReference>
<dbReference type="Proteomes" id="UP000615326">
    <property type="component" value="Unassembled WGS sequence"/>
</dbReference>
<dbReference type="CDD" id="cd05233">
    <property type="entry name" value="SDR_c"/>
    <property type="match status" value="1"/>
</dbReference>
<evidence type="ECO:0000313" key="4">
    <source>
        <dbReference type="EMBL" id="NHO32341.1"/>
    </source>
</evidence>
<name>A0ABX0K7X1_9PROT</name>
<feature type="compositionally biased region" description="Polar residues" evidence="3">
    <location>
        <begin position="15"/>
        <end position="24"/>
    </location>
</feature>
<dbReference type="PANTHER" id="PTHR44196:SF1">
    <property type="entry name" value="DEHYDROGENASE_REDUCTASE SDR FAMILY MEMBER 7B"/>
    <property type="match status" value="1"/>
</dbReference>
<dbReference type="SUPFAM" id="SSF51735">
    <property type="entry name" value="NAD(P)-binding Rossmann-fold domains"/>
    <property type="match status" value="1"/>
</dbReference>
<proteinExistence type="inferred from homology"/>
<dbReference type="InterPro" id="IPR002347">
    <property type="entry name" value="SDR_fam"/>
</dbReference>
<sequence length="294" mass="31092">MLNGMPAQERGHTVTLHSSPQQPEHPQIPKFHRSHPINPALSPRQNNPVRPPMPADRPLSGRVALVTGAGRGIGRATALRLASLGAAVICVARSRDEIEACATEAGPAAAAIPCDITAPNAAQTLVETAQARFGRLDILVLSSGAFHSGTITETDSAAFGKLFTVNVGAPLELIRTALPMLRVSKGQIAVVNSTIIRAANTAGRGLYAATQTALKSLTDTLRDEINQDGIRVISIMPGTTATPRQEAIYETSGKPWRPELLLQPEDVAAALCGSLLLPKTAEATDIFVRPMQKF</sequence>
<reference evidence="4 5" key="1">
    <citation type="journal article" date="2020" name="Int. J. Syst. Evol. Microbiol.">
        <title>Novel acetic acid bacteria from cider fermentations: Acetobacter conturbans sp. nov. and Acetobacter fallax sp. nov.</title>
        <authorList>
            <person name="Sombolestani A.S."/>
            <person name="Cleenwerck I."/>
            <person name="Cnockaert M."/>
            <person name="Borremans W."/>
            <person name="Wieme A.D."/>
            <person name="De Vuyst L."/>
            <person name="Vandamme P."/>
        </authorList>
    </citation>
    <scope>NUCLEOTIDE SEQUENCE [LARGE SCALE GENOMIC DNA]</scope>
    <source>
        <strain evidence="4 5">LMG 1637</strain>
    </source>
</reference>
<comment type="caution">
    <text evidence="4">The sequence shown here is derived from an EMBL/GenBank/DDBJ whole genome shotgun (WGS) entry which is preliminary data.</text>
</comment>
<comment type="similarity">
    <text evidence="1">Belongs to the short-chain dehydrogenases/reductases (SDR) family.</text>
</comment>
<accession>A0ABX0K7X1</accession>
<dbReference type="PRINTS" id="PR00081">
    <property type="entry name" value="GDHRDH"/>
</dbReference>
<dbReference type="Pfam" id="PF00106">
    <property type="entry name" value="adh_short"/>
    <property type="match status" value="1"/>
</dbReference>
<evidence type="ECO:0000313" key="5">
    <source>
        <dbReference type="Proteomes" id="UP000615326"/>
    </source>
</evidence>
<evidence type="ECO:0000256" key="3">
    <source>
        <dbReference type="SAM" id="MobiDB-lite"/>
    </source>
</evidence>
<evidence type="ECO:0000256" key="2">
    <source>
        <dbReference type="ARBA" id="ARBA00023002"/>
    </source>
</evidence>
<keyword evidence="5" id="KW-1185">Reference proteome</keyword>
<organism evidence="4 5">
    <name type="scientific">Acetobacter fallax</name>
    <dbReference type="NCBI Taxonomy" id="1737473"/>
    <lineage>
        <taxon>Bacteria</taxon>
        <taxon>Pseudomonadati</taxon>
        <taxon>Pseudomonadota</taxon>
        <taxon>Alphaproteobacteria</taxon>
        <taxon>Acetobacterales</taxon>
        <taxon>Acetobacteraceae</taxon>
        <taxon>Acetobacter</taxon>
    </lineage>
</organism>
<feature type="region of interest" description="Disordered" evidence="3">
    <location>
        <begin position="1"/>
        <end position="58"/>
    </location>
</feature>
<dbReference type="InterPro" id="IPR036291">
    <property type="entry name" value="NAD(P)-bd_dom_sf"/>
</dbReference>
<keyword evidence="2" id="KW-0560">Oxidoreductase</keyword>